<keyword evidence="6 10" id="KW-0443">Lipid metabolism</keyword>
<dbReference type="GO" id="GO:0008654">
    <property type="term" value="P:phospholipid biosynthetic process"/>
    <property type="evidence" value="ECO:0007669"/>
    <property type="project" value="UniProtKB-UniRule"/>
</dbReference>
<dbReference type="PANTHER" id="PTHR30309">
    <property type="entry name" value="INNER MEMBRANE PROTEIN YGIH"/>
    <property type="match status" value="1"/>
</dbReference>
<dbReference type="GO" id="GO:0005886">
    <property type="term" value="C:plasma membrane"/>
    <property type="evidence" value="ECO:0007669"/>
    <property type="project" value="UniProtKB-SubCell"/>
</dbReference>
<dbReference type="Pfam" id="PF02660">
    <property type="entry name" value="G3P_acyltransf"/>
    <property type="match status" value="1"/>
</dbReference>
<keyword evidence="11" id="KW-0012">Acyltransferase</keyword>
<reference evidence="11" key="2">
    <citation type="submission" date="2022-05" db="EMBL/GenBank/DDBJ databases">
        <authorList>
            <person name="Proctor A.L."/>
            <person name="Phillips G.J."/>
            <person name="Wannemuehler M.J."/>
        </authorList>
    </citation>
    <scope>NUCLEOTIDE SEQUENCE</scope>
    <source>
        <strain evidence="11">ASF457</strain>
    </source>
</reference>
<evidence type="ECO:0000256" key="9">
    <source>
        <dbReference type="ARBA" id="ARBA00023264"/>
    </source>
</evidence>
<comment type="similarity">
    <text evidence="10">Belongs to the PlsY family.</text>
</comment>
<keyword evidence="4 10" id="KW-0812">Transmembrane</keyword>
<feature type="transmembrane region" description="Helical" evidence="10">
    <location>
        <begin position="114"/>
        <end position="137"/>
    </location>
</feature>
<comment type="subunit">
    <text evidence="10">Probably interacts with PlsX.</text>
</comment>
<dbReference type="OrthoDB" id="9777124at2"/>
<feature type="transmembrane region" description="Helical" evidence="10">
    <location>
        <begin position="6"/>
        <end position="25"/>
    </location>
</feature>
<protein>
    <recommendedName>
        <fullName evidence="10">Glycerol-3-phosphate acyltransferase</fullName>
    </recommendedName>
    <alternativeName>
        <fullName evidence="10">Acyl-PO4 G3P acyltransferase</fullName>
    </alternativeName>
    <alternativeName>
        <fullName evidence="10">Acyl-phosphate--glycerol-3-phosphate acyltransferase</fullName>
    </alternativeName>
    <alternativeName>
        <fullName evidence="10">G3P acyltransferase</fullName>
        <shortName evidence="10">GPAT</shortName>
        <ecNumber evidence="10">2.3.1.275</ecNumber>
    </alternativeName>
    <alternativeName>
        <fullName evidence="10">Lysophosphatidic acid synthase</fullName>
        <shortName evidence="10">LPA synthase</shortName>
    </alternativeName>
</protein>
<feature type="transmembrane region" description="Helical" evidence="10">
    <location>
        <begin position="149"/>
        <end position="177"/>
    </location>
</feature>
<comment type="subcellular location">
    <subcellularLocation>
        <location evidence="10">Cell membrane</location>
        <topology evidence="10">Multi-pass membrane protein</topology>
    </subcellularLocation>
</comment>
<comment type="function">
    <text evidence="10">Catalyzes the transfer of an acyl group from acyl-phosphate (acyl-PO(4)) to glycerol-3-phosphate (G3P) to form lysophosphatidic acid (LPA). This enzyme utilizes acyl-phosphate as fatty acyl donor, but not acyl-CoA or acyl-ACP.</text>
</comment>
<dbReference type="HAMAP" id="MF_01043">
    <property type="entry name" value="PlsY"/>
    <property type="match status" value="1"/>
</dbReference>
<feature type="transmembrane region" description="Helical" evidence="10">
    <location>
        <begin position="80"/>
        <end position="102"/>
    </location>
</feature>
<evidence type="ECO:0000313" key="11">
    <source>
        <dbReference type="EMBL" id="USF23040.1"/>
    </source>
</evidence>
<keyword evidence="8 10" id="KW-0594">Phospholipid biosynthesis</keyword>
<dbReference type="InterPro" id="IPR003811">
    <property type="entry name" value="G3P_acylTferase_PlsY"/>
</dbReference>
<dbReference type="EMBL" id="CP097562">
    <property type="protein sequence ID" value="USF23040.1"/>
    <property type="molecule type" value="Genomic_DNA"/>
</dbReference>
<dbReference type="NCBIfam" id="TIGR00023">
    <property type="entry name" value="glycerol-3-phosphate 1-O-acyltransferase PlsY"/>
    <property type="match status" value="1"/>
</dbReference>
<evidence type="ECO:0000256" key="7">
    <source>
        <dbReference type="ARBA" id="ARBA00023136"/>
    </source>
</evidence>
<dbReference type="AlphaFoldDB" id="V2PWZ3"/>
<evidence type="ECO:0000256" key="3">
    <source>
        <dbReference type="ARBA" id="ARBA00022679"/>
    </source>
</evidence>
<reference evidence="11" key="3">
    <citation type="submission" date="2022-06" db="EMBL/GenBank/DDBJ databases">
        <title>Resources to Facilitate Use of the Altered Schaedler Flora (ASF) Mouse Model to Study Microbiome Function.</title>
        <authorList>
            <person name="Proctor A."/>
            <person name="Parvinroo S."/>
            <person name="Richie T."/>
            <person name="Jia X."/>
            <person name="Lee S.T.M."/>
            <person name="Karp P.D."/>
            <person name="Paley S."/>
            <person name="Kostic A.D."/>
            <person name="Pierre J.F."/>
            <person name="Wannemuehler M.J."/>
            <person name="Phillips G.J."/>
        </authorList>
    </citation>
    <scope>NUCLEOTIDE SEQUENCE</scope>
    <source>
        <strain evidence="11">ASF457</strain>
    </source>
</reference>
<keyword evidence="9 10" id="KW-1208">Phospholipid metabolism</keyword>
<gene>
    <name evidence="10 11" type="primary">plsY</name>
    <name evidence="11" type="ORF">N508_000095</name>
</gene>
<keyword evidence="7 10" id="KW-0472">Membrane</keyword>
<evidence type="ECO:0000256" key="8">
    <source>
        <dbReference type="ARBA" id="ARBA00023209"/>
    </source>
</evidence>
<accession>V2PWZ3</accession>
<feature type="transmembrane region" description="Helical" evidence="10">
    <location>
        <begin position="53"/>
        <end position="74"/>
    </location>
</feature>
<dbReference type="GO" id="GO:0043772">
    <property type="term" value="F:acyl-phosphate glycerol-3-phosphate acyltransferase activity"/>
    <property type="evidence" value="ECO:0007669"/>
    <property type="project" value="UniProtKB-UniRule"/>
</dbReference>
<keyword evidence="5 10" id="KW-1133">Transmembrane helix</keyword>
<keyword evidence="2 10" id="KW-0444">Lipid biosynthesis</keyword>
<dbReference type="KEGG" id="msch:N508_000095"/>
<evidence type="ECO:0000313" key="12">
    <source>
        <dbReference type="Proteomes" id="UP000017429"/>
    </source>
</evidence>
<dbReference type="PANTHER" id="PTHR30309:SF0">
    <property type="entry name" value="GLYCEROL-3-PHOSPHATE ACYLTRANSFERASE-RELATED"/>
    <property type="match status" value="1"/>
</dbReference>
<keyword evidence="12" id="KW-1185">Reference proteome</keyword>
<evidence type="ECO:0000256" key="2">
    <source>
        <dbReference type="ARBA" id="ARBA00022516"/>
    </source>
</evidence>
<evidence type="ECO:0000256" key="10">
    <source>
        <dbReference type="HAMAP-Rule" id="MF_01043"/>
    </source>
</evidence>
<dbReference type="Proteomes" id="UP000017429">
    <property type="component" value="Chromosome"/>
</dbReference>
<evidence type="ECO:0000256" key="1">
    <source>
        <dbReference type="ARBA" id="ARBA00022475"/>
    </source>
</evidence>
<name>V2PWZ3_9BACT</name>
<dbReference type="EC" id="2.3.1.275" evidence="10"/>
<organism evidence="11 12">
    <name type="scientific">Mucispirillum schaedleri ASF457</name>
    <dbReference type="NCBI Taxonomy" id="1379858"/>
    <lineage>
        <taxon>Bacteria</taxon>
        <taxon>Pseudomonadati</taxon>
        <taxon>Deferribacterota</taxon>
        <taxon>Deferribacteres</taxon>
        <taxon>Deferribacterales</taxon>
        <taxon>Mucispirillaceae</taxon>
        <taxon>Mucispirillum</taxon>
    </lineage>
</organism>
<dbReference type="RefSeq" id="WP_023276716.1">
    <property type="nucleotide sequence ID" value="NZ_CP097562.1"/>
</dbReference>
<sequence>MTIPQILLITASYFIGAIPFAYIIVKLVKKIDIRTVGSGNAGATNAARVLGKWGFISVFVLDALKGFIPVFISLHFYGQTIITLITAAVVVLGHTYTVFLGFKGGKGVATGAGVFLALAPIEIGIGLVVFIIVFFATKMVSAGSILGSLTLLIAVCAISDWFALKVLTAVIVFFVIFKHRSNIVRIIKGEENKFVRKKEKDAE</sequence>
<dbReference type="eggNOG" id="COG0344">
    <property type="taxonomic scope" value="Bacteria"/>
</dbReference>
<keyword evidence="1 10" id="KW-1003">Cell membrane</keyword>
<proteinExistence type="inferred from homology"/>
<evidence type="ECO:0000256" key="4">
    <source>
        <dbReference type="ARBA" id="ARBA00022692"/>
    </source>
</evidence>
<keyword evidence="3 10" id="KW-0808">Transferase</keyword>
<evidence type="ECO:0000256" key="6">
    <source>
        <dbReference type="ARBA" id="ARBA00023098"/>
    </source>
</evidence>
<evidence type="ECO:0000256" key="5">
    <source>
        <dbReference type="ARBA" id="ARBA00022989"/>
    </source>
</evidence>
<dbReference type="SMART" id="SM01207">
    <property type="entry name" value="G3P_acyltransf"/>
    <property type="match status" value="1"/>
</dbReference>
<comment type="pathway">
    <text evidence="10">Lipid metabolism; phospholipid metabolism.</text>
</comment>
<comment type="catalytic activity">
    <reaction evidence="10">
        <text>an acyl phosphate + sn-glycerol 3-phosphate = a 1-acyl-sn-glycero-3-phosphate + phosphate</text>
        <dbReference type="Rhea" id="RHEA:34075"/>
        <dbReference type="ChEBI" id="CHEBI:43474"/>
        <dbReference type="ChEBI" id="CHEBI:57597"/>
        <dbReference type="ChEBI" id="CHEBI:57970"/>
        <dbReference type="ChEBI" id="CHEBI:59918"/>
        <dbReference type="EC" id="2.3.1.275"/>
    </reaction>
</comment>
<reference evidence="11" key="1">
    <citation type="journal article" date="2014" name="Genome Announc.">
        <title>Draft genome sequences of the altered schaedler flora, a defined bacterial community from gnotobiotic mice.</title>
        <authorList>
            <person name="Wannemuehler M.J."/>
            <person name="Overstreet A.M."/>
            <person name="Ward D.V."/>
            <person name="Phillips G.J."/>
        </authorList>
    </citation>
    <scope>NUCLEOTIDE SEQUENCE</scope>
    <source>
        <strain evidence="11">ASF457</strain>
    </source>
</reference>